<feature type="domain" description="DUF218" evidence="2">
    <location>
        <begin position="91"/>
        <end position="247"/>
    </location>
</feature>
<evidence type="ECO:0000313" key="3">
    <source>
        <dbReference type="EMBL" id="QIR14890.1"/>
    </source>
</evidence>
<dbReference type="GO" id="GO:0005886">
    <property type="term" value="C:plasma membrane"/>
    <property type="evidence" value="ECO:0007669"/>
    <property type="project" value="TreeGrafter"/>
</dbReference>
<name>A0A6G9QK05_9GAMM</name>
<dbReference type="GO" id="GO:0000270">
    <property type="term" value="P:peptidoglycan metabolic process"/>
    <property type="evidence" value="ECO:0007669"/>
    <property type="project" value="TreeGrafter"/>
</dbReference>
<gene>
    <name evidence="3" type="ORF">HBH39_10670</name>
</gene>
<dbReference type="Gene3D" id="3.40.50.620">
    <property type="entry name" value="HUPs"/>
    <property type="match status" value="1"/>
</dbReference>
<reference evidence="3 4" key="1">
    <citation type="submission" date="2020-03" db="EMBL/GenBank/DDBJ databases">
        <title>Complete genome sequence of Shewanella sp.</title>
        <authorList>
            <person name="Kim Y.-S."/>
            <person name="Kim S.-J."/>
            <person name="Jung H.-K."/>
            <person name="Kim K.-H."/>
        </authorList>
    </citation>
    <scope>NUCLEOTIDE SEQUENCE [LARGE SCALE GENOMIC DNA]</scope>
    <source>
        <strain evidence="3 4">PN3F2</strain>
    </source>
</reference>
<dbReference type="RefSeq" id="WP_167678104.1">
    <property type="nucleotide sequence ID" value="NZ_CP050313.1"/>
</dbReference>
<dbReference type="InterPro" id="IPR003848">
    <property type="entry name" value="DUF218"/>
</dbReference>
<dbReference type="Pfam" id="PF02698">
    <property type="entry name" value="DUF218"/>
    <property type="match status" value="1"/>
</dbReference>
<dbReference type="InterPro" id="IPR014729">
    <property type="entry name" value="Rossmann-like_a/b/a_fold"/>
</dbReference>
<organism evidence="3 4">
    <name type="scientific">Shewanella aestuarii</name>
    <dbReference type="NCBI Taxonomy" id="1028752"/>
    <lineage>
        <taxon>Bacteria</taxon>
        <taxon>Pseudomonadati</taxon>
        <taxon>Pseudomonadota</taxon>
        <taxon>Gammaproteobacteria</taxon>
        <taxon>Alteromonadales</taxon>
        <taxon>Shewanellaceae</taxon>
        <taxon>Shewanella</taxon>
    </lineage>
</organism>
<keyword evidence="1" id="KW-1133">Transmembrane helix</keyword>
<dbReference type="KEGG" id="saes:HBH39_10670"/>
<evidence type="ECO:0000259" key="2">
    <source>
        <dbReference type="Pfam" id="PF02698"/>
    </source>
</evidence>
<dbReference type="EMBL" id="CP050313">
    <property type="protein sequence ID" value="QIR14890.1"/>
    <property type="molecule type" value="Genomic_DNA"/>
</dbReference>
<accession>A0A6G9QK05</accession>
<dbReference type="PANTHER" id="PTHR30336:SF4">
    <property type="entry name" value="ENVELOPE BIOGENESIS FACTOR ELYC"/>
    <property type="match status" value="1"/>
</dbReference>
<keyword evidence="1" id="KW-0472">Membrane</keyword>
<evidence type="ECO:0000256" key="1">
    <source>
        <dbReference type="SAM" id="Phobius"/>
    </source>
</evidence>
<dbReference type="Proteomes" id="UP000502608">
    <property type="component" value="Chromosome"/>
</dbReference>
<sequence>MFLLKKIISQLFMPIPLTLLLLLVMVLLIRLSSRKLVRLAKLCFVMAILLLAGLSQSDVSYHLAKSLESQYPINSSPIRGTSHNSAAQCWVLVLGSGHNENSNYTAVQQLSTTALARLTEGLRQLSLGGNCQLVVSGWSGGVMPTPHAELMRQAAIELGVNPARIVAFPDAKDTVEEAISMYKLVGQHPFRLVTSATHMPRSMQIFESLGMQPQAAPTDFIARKSYWWRLDAEQLLTSQKSIHEYVGQLWITLKGVAHQPVENGLKLSLKEDN</sequence>
<evidence type="ECO:0000313" key="4">
    <source>
        <dbReference type="Proteomes" id="UP000502608"/>
    </source>
</evidence>
<proteinExistence type="predicted"/>
<dbReference type="CDD" id="cd06259">
    <property type="entry name" value="YdcF-like"/>
    <property type="match status" value="1"/>
</dbReference>
<keyword evidence="4" id="KW-1185">Reference proteome</keyword>
<feature type="transmembrane region" description="Helical" evidence="1">
    <location>
        <begin position="12"/>
        <end position="29"/>
    </location>
</feature>
<dbReference type="GO" id="GO:0043164">
    <property type="term" value="P:Gram-negative-bacterium-type cell wall biogenesis"/>
    <property type="evidence" value="ECO:0007669"/>
    <property type="project" value="TreeGrafter"/>
</dbReference>
<keyword evidence="1" id="KW-0812">Transmembrane</keyword>
<dbReference type="InterPro" id="IPR051599">
    <property type="entry name" value="Cell_Envelope_Assoc"/>
</dbReference>
<protein>
    <submittedName>
        <fullName evidence="3">DUF218 domain-containing protein</fullName>
    </submittedName>
</protein>
<dbReference type="PANTHER" id="PTHR30336">
    <property type="entry name" value="INNER MEMBRANE PROTEIN, PROBABLE PERMEASE"/>
    <property type="match status" value="1"/>
</dbReference>
<dbReference type="AlphaFoldDB" id="A0A6G9QK05"/>